<accession>B4PCC6</accession>
<reference evidence="2 3" key="2">
    <citation type="journal article" date="2007" name="PLoS Biol.">
        <title>Principles of genome evolution in the Drosophila melanogaster species group.</title>
        <authorList>
            <person name="Ranz J.M."/>
            <person name="Maurin D."/>
            <person name="Chan Y.S."/>
            <person name="von Grotthuss M."/>
            <person name="Hillier L.W."/>
            <person name="Roote J."/>
            <person name="Ashburner M."/>
            <person name="Bergman C.M."/>
        </authorList>
    </citation>
    <scope>NUCLEOTIDE SEQUENCE [LARGE SCALE GENOMIC DNA]</scope>
    <source>
        <strain evidence="3">Tai18E2 / Tucson 14021-0261.01</strain>
    </source>
</reference>
<dbReference type="AlphaFoldDB" id="B4PCC6"/>
<dbReference type="Proteomes" id="UP000002282">
    <property type="component" value="Chromosome 3L"/>
</dbReference>
<name>B4PCC6_DROYA</name>
<organism evidence="2 3">
    <name type="scientific">Drosophila yakuba</name>
    <name type="common">Fruit fly</name>
    <dbReference type="NCBI Taxonomy" id="7245"/>
    <lineage>
        <taxon>Eukaryota</taxon>
        <taxon>Metazoa</taxon>
        <taxon>Ecdysozoa</taxon>
        <taxon>Arthropoda</taxon>
        <taxon>Hexapoda</taxon>
        <taxon>Insecta</taxon>
        <taxon>Pterygota</taxon>
        <taxon>Neoptera</taxon>
        <taxon>Endopterygota</taxon>
        <taxon>Diptera</taxon>
        <taxon>Brachycera</taxon>
        <taxon>Muscomorpha</taxon>
        <taxon>Ephydroidea</taxon>
        <taxon>Drosophilidae</taxon>
        <taxon>Drosophila</taxon>
        <taxon>Sophophora</taxon>
    </lineage>
</organism>
<reference evidence="2 3" key="1">
    <citation type="journal article" date="2007" name="Nature">
        <title>Evolution of genes and genomes on the Drosophila phylogeny.</title>
        <authorList>
            <consortium name="Drosophila 12 Genomes Consortium"/>
            <person name="Clark A.G."/>
            <person name="Eisen M.B."/>
            <person name="Smith D.R."/>
            <person name="Bergman C.M."/>
            <person name="Oliver B."/>
            <person name="Markow T.A."/>
            <person name="Kaufman T.C."/>
            <person name="Kellis M."/>
            <person name="Gelbart W."/>
            <person name="Iyer V.N."/>
            <person name="Pollard D.A."/>
            <person name="Sackton T.B."/>
            <person name="Larracuente A.M."/>
            <person name="Singh N.D."/>
            <person name="Abad J.P."/>
            <person name="Abt D.N."/>
            <person name="Adryan B."/>
            <person name="Aguade M."/>
            <person name="Akashi H."/>
            <person name="Anderson W.W."/>
            <person name="Aquadro C.F."/>
            <person name="Ardell D.H."/>
            <person name="Arguello R."/>
            <person name="Artieri C.G."/>
            <person name="Barbash D.A."/>
            <person name="Barker D."/>
            <person name="Barsanti P."/>
            <person name="Batterham P."/>
            <person name="Batzoglou S."/>
            <person name="Begun D."/>
            <person name="Bhutkar A."/>
            <person name="Blanco E."/>
            <person name="Bosak S.A."/>
            <person name="Bradley R.K."/>
            <person name="Brand A.D."/>
            <person name="Brent M.R."/>
            <person name="Brooks A.N."/>
            <person name="Brown R.H."/>
            <person name="Butlin R.K."/>
            <person name="Caggese C."/>
            <person name="Calvi B.R."/>
            <person name="Bernardo de Carvalho A."/>
            <person name="Caspi A."/>
            <person name="Castrezana S."/>
            <person name="Celniker S.E."/>
            <person name="Chang J.L."/>
            <person name="Chapple C."/>
            <person name="Chatterji S."/>
            <person name="Chinwalla A."/>
            <person name="Civetta A."/>
            <person name="Clifton S.W."/>
            <person name="Comeron J.M."/>
            <person name="Costello J.C."/>
            <person name="Coyne J.A."/>
            <person name="Daub J."/>
            <person name="David R.G."/>
            <person name="Delcher A.L."/>
            <person name="Delehaunty K."/>
            <person name="Do C.B."/>
            <person name="Ebling H."/>
            <person name="Edwards K."/>
            <person name="Eickbush T."/>
            <person name="Evans J.D."/>
            <person name="Filipski A."/>
            <person name="Findeiss S."/>
            <person name="Freyhult E."/>
            <person name="Fulton L."/>
            <person name="Fulton R."/>
            <person name="Garcia A.C."/>
            <person name="Gardiner A."/>
            <person name="Garfield D.A."/>
            <person name="Garvin B.E."/>
            <person name="Gibson G."/>
            <person name="Gilbert D."/>
            <person name="Gnerre S."/>
            <person name="Godfrey J."/>
            <person name="Good R."/>
            <person name="Gotea V."/>
            <person name="Gravely B."/>
            <person name="Greenberg A.J."/>
            <person name="Griffiths-Jones S."/>
            <person name="Gross S."/>
            <person name="Guigo R."/>
            <person name="Gustafson E.A."/>
            <person name="Haerty W."/>
            <person name="Hahn M.W."/>
            <person name="Halligan D.L."/>
            <person name="Halpern A.L."/>
            <person name="Halter G.M."/>
            <person name="Han M.V."/>
            <person name="Heger A."/>
            <person name="Hillier L."/>
            <person name="Hinrichs A.S."/>
            <person name="Holmes I."/>
            <person name="Hoskins R.A."/>
            <person name="Hubisz M.J."/>
            <person name="Hultmark D."/>
            <person name="Huntley M.A."/>
            <person name="Jaffe D.B."/>
            <person name="Jagadeeshan S."/>
            <person name="Jeck W.R."/>
            <person name="Johnson J."/>
            <person name="Jones C.D."/>
            <person name="Jordan W.C."/>
            <person name="Karpen G.H."/>
            <person name="Kataoka E."/>
            <person name="Keightley P.D."/>
            <person name="Kheradpour P."/>
            <person name="Kirkness E.F."/>
            <person name="Koerich L.B."/>
            <person name="Kristiansen K."/>
            <person name="Kudrna D."/>
            <person name="Kulathinal R.J."/>
            <person name="Kumar S."/>
            <person name="Kwok R."/>
            <person name="Lander E."/>
            <person name="Langley C.H."/>
            <person name="Lapoint R."/>
            <person name="Lazzaro B.P."/>
            <person name="Lee S.J."/>
            <person name="Levesque L."/>
            <person name="Li R."/>
            <person name="Lin C.F."/>
            <person name="Lin M.F."/>
            <person name="Lindblad-Toh K."/>
            <person name="Llopart A."/>
            <person name="Long M."/>
            <person name="Low L."/>
            <person name="Lozovsky E."/>
            <person name="Lu J."/>
            <person name="Luo M."/>
            <person name="Machado C.A."/>
            <person name="Makalowski W."/>
            <person name="Marzo M."/>
            <person name="Matsuda M."/>
            <person name="Matzkin L."/>
            <person name="McAllister B."/>
            <person name="McBride C.S."/>
            <person name="McKernan B."/>
            <person name="McKernan K."/>
            <person name="Mendez-Lago M."/>
            <person name="Minx P."/>
            <person name="Mollenhauer M.U."/>
            <person name="Montooth K."/>
            <person name="Mount S.M."/>
            <person name="Mu X."/>
            <person name="Myers E."/>
            <person name="Negre B."/>
            <person name="Newfeld S."/>
            <person name="Nielsen R."/>
            <person name="Noor M.A."/>
            <person name="O'Grady P."/>
            <person name="Pachter L."/>
            <person name="Papaceit M."/>
            <person name="Parisi M.J."/>
            <person name="Parisi M."/>
            <person name="Parts L."/>
            <person name="Pedersen J.S."/>
            <person name="Pesole G."/>
            <person name="Phillippy A.M."/>
            <person name="Ponting C.P."/>
            <person name="Pop M."/>
            <person name="Porcelli D."/>
            <person name="Powell J.R."/>
            <person name="Prohaska S."/>
            <person name="Pruitt K."/>
            <person name="Puig M."/>
            <person name="Quesneville H."/>
            <person name="Ram K.R."/>
            <person name="Rand D."/>
            <person name="Rasmussen M.D."/>
            <person name="Reed L.K."/>
            <person name="Reenan R."/>
            <person name="Reily A."/>
            <person name="Remington K.A."/>
            <person name="Rieger T.T."/>
            <person name="Ritchie M.G."/>
            <person name="Robin C."/>
            <person name="Rogers Y.H."/>
            <person name="Rohde C."/>
            <person name="Rozas J."/>
            <person name="Rubenfield M.J."/>
            <person name="Ruiz A."/>
            <person name="Russo S."/>
            <person name="Salzberg S.L."/>
            <person name="Sanchez-Gracia A."/>
            <person name="Saranga D.J."/>
            <person name="Sato H."/>
            <person name="Schaeffer S.W."/>
            <person name="Schatz M.C."/>
            <person name="Schlenke T."/>
            <person name="Schwartz R."/>
            <person name="Segarra C."/>
            <person name="Singh R.S."/>
            <person name="Sirot L."/>
            <person name="Sirota M."/>
            <person name="Sisneros N.B."/>
            <person name="Smith C.D."/>
            <person name="Smith T.F."/>
            <person name="Spieth J."/>
            <person name="Stage D.E."/>
            <person name="Stark A."/>
            <person name="Stephan W."/>
            <person name="Strausberg R.L."/>
            <person name="Strempel S."/>
            <person name="Sturgill D."/>
            <person name="Sutton G."/>
            <person name="Sutton G.G."/>
            <person name="Tao W."/>
            <person name="Teichmann S."/>
            <person name="Tobari Y.N."/>
            <person name="Tomimura Y."/>
            <person name="Tsolas J.M."/>
            <person name="Valente V.L."/>
            <person name="Venter E."/>
            <person name="Venter J.C."/>
            <person name="Vicario S."/>
            <person name="Vieira F.G."/>
            <person name="Vilella A.J."/>
            <person name="Villasante A."/>
            <person name="Walenz B."/>
            <person name="Wang J."/>
            <person name="Wasserman M."/>
            <person name="Watts T."/>
            <person name="Wilson D."/>
            <person name="Wilson R.K."/>
            <person name="Wing R.A."/>
            <person name="Wolfner M.F."/>
            <person name="Wong A."/>
            <person name="Wong G.K."/>
            <person name="Wu C.I."/>
            <person name="Wu G."/>
            <person name="Yamamoto D."/>
            <person name="Yang H.P."/>
            <person name="Yang S.P."/>
            <person name="Yorke J.A."/>
            <person name="Yoshida K."/>
            <person name="Zdobnov E."/>
            <person name="Zhang P."/>
            <person name="Zhang Y."/>
            <person name="Zimin A.V."/>
            <person name="Baldwin J."/>
            <person name="Abdouelleil A."/>
            <person name="Abdulkadir J."/>
            <person name="Abebe A."/>
            <person name="Abera B."/>
            <person name="Abreu J."/>
            <person name="Acer S.C."/>
            <person name="Aftuck L."/>
            <person name="Alexander A."/>
            <person name="An P."/>
            <person name="Anderson E."/>
            <person name="Anderson S."/>
            <person name="Arachi H."/>
            <person name="Azer M."/>
            <person name="Bachantsang P."/>
            <person name="Barry A."/>
            <person name="Bayul T."/>
            <person name="Berlin A."/>
            <person name="Bessette D."/>
            <person name="Bloom T."/>
            <person name="Blye J."/>
            <person name="Boguslavskiy L."/>
            <person name="Bonnet C."/>
            <person name="Boukhgalter B."/>
            <person name="Bourzgui I."/>
            <person name="Brown A."/>
            <person name="Cahill P."/>
            <person name="Channer S."/>
            <person name="Cheshatsang Y."/>
            <person name="Chuda L."/>
            <person name="Citroen M."/>
            <person name="Collymore A."/>
            <person name="Cooke P."/>
            <person name="Costello M."/>
            <person name="D'Aco K."/>
            <person name="Daza R."/>
            <person name="De Haan G."/>
            <person name="DeGray S."/>
            <person name="DeMaso C."/>
            <person name="Dhargay N."/>
            <person name="Dooley K."/>
            <person name="Dooley E."/>
            <person name="Doricent M."/>
            <person name="Dorje P."/>
            <person name="Dorjee K."/>
            <person name="Dupes A."/>
            <person name="Elong R."/>
            <person name="Falk J."/>
            <person name="Farina A."/>
            <person name="Faro S."/>
            <person name="Ferguson D."/>
            <person name="Fisher S."/>
            <person name="Foley C.D."/>
            <person name="Franke A."/>
            <person name="Friedrich D."/>
            <person name="Gadbois L."/>
            <person name="Gearin G."/>
            <person name="Gearin C.R."/>
            <person name="Giannoukos G."/>
            <person name="Goode T."/>
            <person name="Graham J."/>
            <person name="Grandbois E."/>
            <person name="Grewal S."/>
            <person name="Gyaltsen K."/>
            <person name="Hafez N."/>
            <person name="Hagos B."/>
            <person name="Hall J."/>
            <person name="Henson C."/>
            <person name="Hollinger A."/>
            <person name="Honan T."/>
            <person name="Huard M.D."/>
            <person name="Hughes L."/>
            <person name="Hurhula B."/>
            <person name="Husby M.E."/>
            <person name="Kamat A."/>
            <person name="Kanga B."/>
            <person name="Kashin S."/>
            <person name="Khazanovich D."/>
            <person name="Kisner P."/>
            <person name="Lance K."/>
            <person name="Lara M."/>
            <person name="Lee W."/>
            <person name="Lennon N."/>
            <person name="Letendre F."/>
            <person name="LeVine R."/>
            <person name="Lipovsky A."/>
            <person name="Liu X."/>
            <person name="Liu J."/>
            <person name="Liu S."/>
            <person name="Lokyitsang T."/>
            <person name="Lokyitsang Y."/>
            <person name="Lubonja R."/>
            <person name="Lui A."/>
            <person name="MacDonald P."/>
            <person name="Magnisalis V."/>
            <person name="Maru K."/>
            <person name="Matthews C."/>
            <person name="McCusker W."/>
            <person name="McDonough S."/>
            <person name="Mehta T."/>
            <person name="Meldrim J."/>
            <person name="Meneus L."/>
            <person name="Mihai O."/>
            <person name="Mihalev A."/>
            <person name="Mihova T."/>
            <person name="Mittelman R."/>
            <person name="Mlenga V."/>
            <person name="Montmayeur A."/>
            <person name="Mulrain L."/>
            <person name="Navidi A."/>
            <person name="Naylor J."/>
            <person name="Negash T."/>
            <person name="Nguyen T."/>
            <person name="Nguyen N."/>
            <person name="Nicol R."/>
            <person name="Norbu C."/>
            <person name="Norbu N."/>
            <person name="Novod N."/>
            <person name="O'Neill B."/>
            <person name="Osman S."/>
            <person name="Markiewicz E."/>
            <person name="Oyono O.L."/>
            <person name="Patti C."/>
            <person name="Phunkhang P."/>
            <person name="Pierre F."/>
            <person name="Priest M."/>
            <person name="Raghuraman S."/>
            <person name="Rege F."/>
            <person name="Reyes R."/>
            <person name="Rise C."/>
            <person name="Rogov P."/>
            <person name="Ross K."/>
            <person name="Ryan E."/>
            <person name="Settipalli S."/>
            <person name="Shea T."/>
            <person name="Sherpa N."/>
            <person name="Shi L."/>
            <person name="Shih D."/>
            <person name="Sparrow T."/>
            <person name="Spaulding J."/>
            <person name="Stalker J."/>
            <person name="Stange-Thomann N."/>
            <person name="Stavropoulos S."/>
            <person name="Stone C."/>
            <person name="Strader C."/>
            <person name="Tesfaye S."/>
            <person name="Thomson T."/>
            <person name="Thoulutsang Y."/>
            <person name="Thoulutsang D."/>
            <person name="Topham K."/>
            <person name="Topping I."/>
            <person name="Tsamla T."/>
            <person name="Vassiliev H."/>
            <person name="Vo A."/>
            <person name="Wangchuk T."/>
            <person name="Wangdi T."/>
            <person name="Weiand M."/>
            <person name="Wilkinson J."/>
            <person name="Wilson A."/>
            <person name="Yadav S."/>
            <person name="Young G."/>
            <person name="Yu Q."/>
            <person name="Zembek L."/>
            <person name="Zhong D."/>
            <person name="Zimmer A."/>
            <person name="Zwirko Z."/>
            <person name="Jaffe D.B."/>
            <person name="Alvarez P."/>
            <person name="Brockman W."/>
            <person name="Butler J."/>
            <person name="Chin C."/>
            <person name="Gnerre S."/>
            <person name="Grabherr M."/>
            <person name="Kleber M."/>
            <person name="Mauceli E."/>
            <person name="MacCallum I."/>
        </authorList>
    </citation>
    <scope>NUCLEOTIDE SEQUENCE [LARGE SCALE GENOMIC DNA]</scope>
    <source>
        <strain evidence="3">Tai18E2 / Tucson 14021-0261.01</strain>
    </source>
</reference>
<feature type="coiled-coil region" evidence="1">
    <location>
        <begin position="10"/>
        <end position="63"/>
    </location>
</feature>
<sequence length="88" mass="10477">MDGNIAMNHLVESEREKRQFKLKITELEHQMKMEKDPARAKLIEEHIKELKKLDEETQKSNLEIARANVMLLKANMKFRVGYHIINNF</sequence>
<protein>
    <submittedName>
        <fullName evidence="2">Uncharacterized protein</fullName>
    </submittedName>
</protein>
<dbReference type="OrthoDB" id="7844984at2759"/>
<dbReference type="HOGENOM" id="CLU_2471477_0_0_1"/>
<dbReference type="EMBL" id="CM000159">
    <property type="protein sequence ID" value="EDW93811.1"/>
    <property type="molecule type" value="Genomic_DNA"/>
</dbReference>
<evidence type="ECO:0000313" key="3">
    <source>
        <dbReference type="Proteomes" id="UP000002282"/>
    </source>
</evidence>
<evidence type="ECO:0000256" key="1">
    <source>
        <dbReference type="SAM" id="Coils"/>
    </source>
</evidence>
<keyword evidence="1" id="KW-0175">Coiled coil</keyword>
<evidence type="ECO:0000313" key="2">
    <source>
        <dbReference type="EMBL" id="EDW93811.1"/>
    </source>
</evidence>
<dbReference type="OMA" id="FRVGYHI"/>
<dbReference type="KEGG" id="dya:Dyak_GE21645"/>
<proteinExistence type="predicted"/>
<gene>
    <name evidence="2" type="primary">Dyak\GE21645</name>
    <name evidence="2" type="synonym">dyak_GLEANR_5390</name>
    <name evidence="2" type="synonym">GE21645</name>
    <name evidence="2" type="ORF">Dyak_GE21645</name>
</gene>
<dbReference type="PhylomeDB" id="B4PCC6"/>
<keyword evidence="3" id="KW-1185">Reference proteome</keyword>